<dbReference type="PIRSF" id="PIRSF000130">
    <property type="entry name" value="IMPDH"/>
    <property type="match status" value="1"/>
</dbReference>
<evidence type="ECO:0000256" key="14">
    <source>
        <dbReference type="PIRSR" id="PIRSR000130-1"/>
    </source>
</evidence>
<comment type="function">
    <text evidence="13">Catalyzes the conversion of inosine 5'-phosphate (IMP) to xanthosine 5'-phosphate (XMP), the first committed and rate-limiting step in the de novo synthesis of guanine nucleotides, and therefore plays an important role in the regulation of cell growth.</text>
</comment>
<evidence type="ECO:0000256" key="15">
    <source>
        <dbReference type="PIRSR" id="PIRSR000130-3"/>
    </source>
</evidence>
<dbReference type="GO" id="GO:0046872">
    <property type="term" value="F:metal ion binding"/>
    <property type="evidence" value="ECO:0007669"/>
    <property type="project" value="UniProtKB-UniRule"/>
</dbReference>
<evidence type="ECO:0000256" key="10">
    <source>
        <dbReference type="ARBA" id="ARBA00023027"/>
    </source>
</evidence>
<dbReference type="SUPFAM" id="SSF51412">
    <property type="entry name" value="Inosine monophosphate dehydrogenase (IMPDH)"/>
    <property type="match status" value="1"/>
</dbReference>
<dbReference type="GO" id="GO:0000166">
    <property type="term" value="F:nucleotide binding"/>
    <property type="evidence" value="ECO:0007669"/>
    <property type="project" value="UniProtKB-UniRule"/>
</dbReference>
<feature type="binding site" evidence="13">
    <location>
        <begin position="412"/>
        <end position="416"/>
    </location>
    <ligand>
        <name>IMP</name>
        <dbReference type="ChEBI" id="CHEBI:58053"/>
    </ligand>
</feature>
<feature type="binding site" evidence="13">
    <location>
        <begin position="388"/>
        <end position="389"/>
    </location>
    <ligand>
        <name>IMP</name>
        <dbReference type="ChEBI" id="CHEBI:58053"/>
    </ligand>
</feature>
<dbReference type="PANTHER" id="PTHR11911">
    <property type="entry name" value="INOSINE-5-MONOPHOSPHATE DEHYDROGENASE RELATED"/>
    <property type="match status" value="1"/>
</dbReference>
<comment type="pathway">
    <text evidence="13 19">Purine metabolism; XMP biosynthesis via de novo pathway; XMP from IMP: step 1/1.</text>
</comment>
<evidence type="ECO:0000256" key="6">
    <source>
        <dbReference type="ARBA" id="ARBA00022749"/>
    </source>
</evidence>
<dbReference type="InterPro" id="IPR000644">
    <property type="entry name" value="CBS_dom"/>
</dbReference>
<keyword evidence="8 13" id="KW-0630">Potassium</keyword>
<feature type="active site" description="Thioimidate intermediate" evidence="13 14">
    <location>
        <position position="332"/>
    </location>
</feature>
<dbReference type="GO" id="GO:0003938">
    <property type="term" value="F:IMP dehydrogenase activity"/>
    <property type="evidence" value="ECO:0007669"/>
    <property type="project" value="UniProtKB-UniRule"/>
</dbReference>
<dbReference type="Pfam" id="PF00478">
    <property type="entry name" value="IMPDH"/>
    <property type="match status" value="1"/>
</dbReference>
<dbReference type="InterPro" id="IPR005990">
    <property type="entry name" value="IMP_DH"/>
</dbReference>
<feature type="binding site" evidence="13">
    <location>
        <position position="330"/>
    </location>
    <ligand>
        <name>IMP</name>
        <dbReference type="ChEBI" id="CHEBI:58053"/>
    </ligand>
</feature>
<evidence type="ECO:0000256" key="11">
    <source>
        <dbReference type="ARBA" id="ARBA00023122"/>
    </source>
</evidence>
<evidence type="ECO:0000256" key="16">
    <source>
        <dbReference type="PIRSR" id="PIRSR000130-4"/>
    </source>
</evidence>
<dbReference type="PANTHER" id="PTHR11911:SF111">
    <property type="entry name" value="INOSINE-5'-MONOPHOSPHATE DEHYDROGENASE"/>
    <property type="match status" value="1"/>
</dbReference>
<sequence>MADYLICGGTSYIPEDGLSGSQLFSNGDGLTYNDFILLPGFIDFISDEVDLTSALTKKITLQAPLVSSPMDTVTESDMAIAMALCGGIGIIHHNCTPEYQAAEVCKVKKYKHGFIRNPIVLSPSCTVEDVFELKKKHGFCGFPVTDNGNIGGRLVGMVTSRDIDFRQDTSSQSLKVELVMTKLDDIVLASSDITLEEANSILEKSKKGKLPMINDKGQLVALIARTDLKKSRDYPVASKDENKQLLVGAAIGTREEDKSRLKLLADAGVDVVVLDSSQGNSVYQIEMIRFIKKEYPKLQVIGGNVVTAAQAKNLIDAGVDGLRVGMGSGSICITQEVMAVGRPQGTAVYKVAEYARRFGVPVIADGGIQSIGHVIKALSLGASTVMMGSLLAGTSEAPGDYYFSDGVRLKKYRGMGSLEAMNRQDAKGSAMDRYFHTEMDKLKVAQGVSGSIVDKGSVLHFLPYIQCGLRHGCQDIGARSLSILRSMMYSGDLKFEKRTSSAQSEGNVHSLFSYEKRLF</sequence>
<dbReference type="NCBIfam" id="TIGR01302">
    <property type="entry name" value="IMP_dehydrog"/>
    <property type="match status" value="1"/>
</dbReference>
<dbReference type="InterPro" id="IPR015875">
    <property type="entry name" value="IMP_DH/GMP_Rdtase_CS"/>
</dbReference>
<feature type="binding site" evidence="13">
    <location>
        <position position="446"/>
    </location>
    <ligand>
        <name>IMP</name>
        <dbReference type="ChEBI" id="CHEBI:58053"/>
    </ligand>
</feature>
<feature type="binding site" description="in other chain" evidence="13 16">
    <location>
        <position position="329"/>
    </location>
    <ligand>
        <name>K(+)</name>
        <dbReference type="ChEBI" id="CHEBI:29103"/>
        <note>ligand shared between two tetrameric partners</note>
    </ligand>
</feature>
<evidence type="ECO:0000256" key="5">
    <source>
        <dbReference type="ARBA" id="ARBA00022723"/>
    </source>
</evidence>
<dbReference type="SUPFAM" id="SSF54631">
    <property type="entry name" value="CBS-domain pair"/>
    <property type="match status" value="1"/>
</dbReference>
<comment type="subunit">
    <text evidence="13">Homotetramer.</text>
</comment>
<keyword evidence="9 13" id="KW-0560">Oxidoreductase</keyword>
<dbReference type="SMART" id="SM00116">
    <property type="entry name" value="CBS"/>
    <property type="match status" value="2"/>
</dbReference>
<dbReference type="CDD" id="cd00381">
    <property type="entry name" value="IMPDH"/>
    <property type="match status" value="1"/>
</dbReference>
<evidence type="ECO:0000256" key="12">
    <source>
        <dbReference type="ARBA" id="ARBA00048028"/>
    </source>
</evidence>
<dbReference type="GO" id="GO:0005737">
    <property type="term" value="C:cytoplasm"/>
    <property type="evidence" value="ECO:0007669"/>
    <property type="project" value="UniProtKB-SubCell"/>
</dbReference>
<feature type="domain" description="CBS" evidence="20">
    <location>
        <begin position="180"/>
        <end position="238"/>
    </location>
</feature>
<comment type="catalytic activity">
    <reaction evidence="12 13 19">
        <text>IMP + NAD(+) + H2O = XMP + NADH + H(+)</text>
        <dbReference type="Rhea" id="RHEA:11708"/>
        <dbReference type="ChEBI" id="CHEBI:15377"/>
        <dbReference type="ChEBI" id="CHEBI:15378"/>
        <dbReference type="ChEBI" id="CHEBI:57464"/>
        <dbReference type="ChEBI" id="CHEBI:57540"/>
        <dbReference type="ChEBI" id="CHEBI:57945"/>
        <dbReference type="ChEBI" id="CHEBI:58053"/>
        <dbReference type="EC" id="1.1.1.205"/>
    </reaction>
</comment>
<keyword evidence="6 13" id="KW-0332">GMP biosynthesis</keyword>
<comment type="caution">
    <text evidence="13">Lacks conserved residue(s) required for the propagation of feature annotation.</text>
</comment>
<evidence type="ECO:0000256" key="9">
    <source>
        <dbReference type="ARBA" id="ARBA00023002"/>
    </source>
</evidence>
<keyword evidence="4 13" id="KW-0963">Cytoplasm</keyword>
<feature type="domain" description="CBS" evidence="20">
    <location>
        <begin position="114"/>
        <end position="174"/>
    </location>
</feature>
<dbReference type="Gene3D" id="3.20.20.70">
    <property type="entry name" value="Aldolase class I"/>
    <property type="match status" value="1"/>
</dbReference>
<accession>A0A1B6EDT5</accession>
<dbReference type="AlphaFoldDB" id="A0A1B6EDT5"/>
<feature type="binding site" evidence="13">
    <location>
        <position position="501"/>
    </location>
    <ligand>
        <name>K(+)</name>
        <dbReference type="ChEBI" id="CHEBI:29103"/>
        <note>ligand shared between two tetrameric partners</note>
    </ligand>
</feature>
<evidence type="ECO:0000256" key="8">
    <source>
        <dbReference type="ARBA" id="ARBA00022958"/>
    </source>
</evidence>
<feature type="active site" description="Proton acceptor" evidence="13 14">
    <location>
        <position position="433"/>
    </location>
</feature>
<keyword evidence="7 13" id="KW-0658">Purine biosynthesis</keyword>
<feature type="binding site" description="in other chain" evidence="13 16">
    <location>
        <position position="332"/>
    </location>
    <ligand>
        <name>K(+)</name>
        <dbReference type="ChEBI" id="CHEBI:29103"/>
        <note>ligand shared between two tetrameric partners</note>
    </ligand>
</feature>
<evidence type="ECO:0000256" key="2">
    <source>
        <dbReference type="ARBA" id="ARBA00004496"/>
    </source>
</evidence>
<keyword evidence="11 17" id="KW-0129">CBS domain</keyword>
<feature type="binding site" description="in other chain" evidence="13 16">
    <location>
        <position position="327"/>
    </location>
    <ligand>
        <name>K(+)</name>
        <dbReference type="ChEBI" id="CHEBI:29103"/>
        <note>ligand shared between two tetrameric partners</note>
    </ligand>
</feature>
<dbReference type="HAMAP" id="MF_01964">
    <property type="entry name" value="IMPDH"/>
    <property type="match status" value="1"/>
</dbReference>
<feature type="binding site" evidence="13">
    <location>
        <begin position="365"/>
        <end position="367"/>
    </location>
    <ligand>
        <name>IMP</name>
        <dbReference type="ChEBI" id="CHEBI:58053"/>
    </ligand>
</feature>
<dbReference type="PROSITE" id="PS00487">
    <property type="entry name" value="IMP_DH_GMP_RED"/>
    <property type="match status" value="1"/>
</dbReference>
<keyword evidence="10 13" id="KW-0520">NAD</keyword>
<dbReference type="CDD" id="cd04601">
    <property type="entry name" value="CBS_pair_IMPDH"/>
    <property type="match status" value="1"/>
</dbReference>
<dbReference type="GO" id="GO:0006183">
    <property type="term" value="P:GTP biosynthetic process"/>
    <property type="evidence" value="ECO:0007669"/>
    <property type="project" value="TreeGrafter"/>
</dbReference>
<protein>
    <recommendedName>
        <fullName evidence="13 19">Inosine-5'-monophosphate dehydrogenase</fullName>
        <shortName evidence="13">IMP dehydrogenase</shortName>
        <shortName evidence="13">IMPD</shortName>
        <shortName evidence="13">IMPDH</shortName>
        <ecNumber evidence="13 19">1.1.1.205</ecNumber>
    </recommendedName>
</protein>
<evidence type="ECO:0000256" key="4">
    <source>
        <dbReference type="ARBA" id="ARBA00022490"/>
    </source>
</evidence>
<evidence type="ECO:0000313" key="21">
    <source>
        <dbReference type="EMBL" id="JAS36083.1"/>
    </source>
</evidence>
<comment type="similarity">
    <text evidence="3 13 18">Belongs to the IMPDH/GMPR family.</text>
</comment>
<name>A0A1B6EDT5_9HEMI</name>
<dbReference type="PROSITE" id="PS51371">
    <property type="entry name" value="CBS"/>
    <property type="match status" value="2"/>
</dbReference>
<proteinExistence type="inferred from homology"/>
<dbReference type="InterPro" id="IPR013785">
    <property type="entry name" value="Aldolase_TIM"/>
</dbReference>
<evidence type="ECO:0000259" key="20">
    <source>
        <dbReference type="PROSITE" id="PS51371"/>
    </source>
</evidence>
<dbReference type="FunFam" id="3.20.20.70:FF:000007">
    <property type="entry name" value="Chromosome 19 SCAF14664, whole genome shotgun sequence"/>
    <property type="match status" value="1"/>
</dbReference>
<evidence type="ECO:0000256" key="17">
    <source>
        <dbReference type="PROSITE-ProRule" id="PRU00703"/>
    </source>
</evidence>
<dbReference type="InterPro" id="IPR001093">
    <property type="entry name" value="IMP_DH_GMPRt"/>
</dbReference>
<evidence type="ECO:0000256" key="19">
    <source>
        <dbReference type="RuleBase" id="RU003928"/>
    </source>
</evidence>
<dbReference type="GO" id="GO:0006177">
    <property type="term" value="P:GMP biosynthetic process"/>
    <property type="evidence" value="ECO:0007669"/>
    <property type="project" value="UniProtKB-UniRule"/>
</dbReference>
<dbReference type="UniPathway" id="UPA00601">
    <property type="reaction ID" value="UER00295"/>
</dbReference>
<dbReference type="InterPro" id="IPR046342">
    <property type="entry name" value="CBS_dom_sf"/>
</dbReference>
<evidence type="ECO:0000256" key="1">
    <source>
        <dbReference type="ARBA" id="ARBA00001958"/>
    </source>
</evidence>
<comment type="cofactor">
    <cofactor evidence="1 13">
        <name>K(+)</name>
        <dbReference type="ChEBI" id="CHEBI:29103"/>
    </cofactor>
</comment>
<dbReference type="EC" id="1.1.1.205" evidence="13 19"/>
<dbReference type="EMBL" id="GEDC01001215">
    <property type="protein sequence ID" value="JAS36083.1"/>
    <property type="molecule type" value="Transcribed_RNA"/>
</dbReference>
<gene>
    <name evidence="21" type="ORF">g.31760</name>
</gene>
<evidence type="ECO:0000256" key="18">
    <source>
        <dbReference type="RuleBase" id="RU003927"/>
    </source>
</evidence>
<dbReference type="SMART" id="SM01240">
    <property type="entry name" value="IMPDH"/>
    <property type="match status" value="1"/>
</dbReference>
<comment type="activity regulation">
    <text evidence="13">Mycophenolic acid (MPA) is a non-competitive inhibitor that prevents formation of the closed enzyme conformation by binding to the same site as the amobile flap. In contrast, mizoribine monophosphate (MZP) is a competitive inhibitor that induces the closed conformation. MPA is a potent inhibitor of mammalian IMPDHs but a poor inhibitor of the bacterial enzymes. MZP is a more potent inhibitor of bacterial IMPDH.</text>
</comment>
<feature type="binding site" evidence="13 15">
    <location>
        <begin position="275"/>
        <end position="277"/>
    </location>
    <ligand>
        <name>NAD(+)</name>
        <dbReference type="ChEBI" id="CHEBI:57540"/>
    </ligand>
</feature>
<dbReference type="Pfam" id="PF00571">
    <property type="entry name" value="CBS"/>
    <property type="match status" value="2"/>
</dbReference>
<evidence type="ECO:0000256" key="7">
    <source>
        <dbReference type="ARBA" id="ARBA00022755"/>
    </source>
</evidence>
<evidence type="ECO:0000256" key="13">
    <source>
        <dbReference type="HAMAP-Rule" id="MF_03156"/>
    </source>
</evidence>
<keyword evidence="5 13" id="KW-0479">Metal-binding</keyword>
<organism evidence="21">
    <name type="scientific">Clastoptera arizonana</name>
    <name type="common">Arizona spittle bug</name>
    <dbReference type="NCBI Taxonomy" id="38151"/>
    <lineage>
        <taxon>Eukaryota</taxon>
        <taxon>Metazoa</taxon>
        <taxon>Ecdysozoa</taxon>
        <taxon>Arthropoda</taxon>
        <taxon>Hexapoda</taxon>
        <taxon>Insecta</taxon>
        <taxon>Pterygota</taxon>
        <taxon>Neoptera</taxon>
        <taxon>Paraneoptera</taxon>
        <taxon>Hemiptera</taxon>
        <taxon>Auchenorrhyncha</taxon>
        <taxon>Cercopoidea</taxon>
        <taxon>Clastopteridae</taxon>
        <taxon>Clastoptera</taxon>
    </lineage>
</organism>
<evidence type="ECO:0000256" key="3">
    <source>
        <dbReference type="ARBA" id="ARBA00005502"/>
    </source>
</evidence>
<reference evidence="21" key="1">
    <citation type="submission" date="2015-12" db="EMBL/GenBank/DDBJ databases">
        <title>De novo transcriptome assembly of four potential Pierce s Disease insect vectors from Arizona vineyards.</title>
        <authorList>
            <person name="Tassone E.E."/>
        </authorList>
    </citation>
    <scope>NUCLEOTIDE SEQUENCE</scope>
</reference>
<feature type="binding site" evidence="13 15">
    <location>
        <begin position="325"/>
        <end position="327"/>
    </location>
    <ligand>
        <name>NAD(+)</name>
        <dbReference type="ChEBI" id="CHEBI:57540"/>
    </ligand>
</feature>
<comment type="subcellular location">
    <subcellularLocation>
        <location evidence="2 13">Cytoplasm</location>
    </subcellularLocation>
</comment>